<keyword evidence="3" id="KW-1185">Reference proteome</keyword>
<accession>E2C7S6</accession>
<evidence type="ECO:0000313" key="3">
    <source>
        <dbReference type="Proteomes" id="UP000008237"/>
    </source>
</evidence>
<proteinExistence type="predicted"/>
<dbReference type="GO" id="GO:0003824">
    <property type="term" value="F:catalytic activity"/>
    <property type="evidence" value="ECO:0007669"/>
    <property type="project" value="InterPro"/>
</dbReference>
<dbReference type="Pfam" id="PF14529">
    <property type="entry name" value="Exo_endo_phos_2"/>
    <property type="match status" value="1"/>
</dbReference>
<dbReference type="InParanoid" id="E2C7S6"/>
<sequence>PVVVAGDFNAHSTGWRCSPRQDSRGGAVADWAVELGLLLMNRGSTSTCVRPNGESIIDLIWASPSAFRMFRVWEVEAERETLSDYRF</sequence>
<feature type="non-terminal residue" evidence="2">
    <location>
        <position position="87"/>
    </location>
</feature>
<feature type="non-terminal residue" evidence="2">
    <location>
        <position position="1"/>
    </location>
</feature>
<dbReference type="InterPro" id="IPR036691">
    <property type="entry name" value="Endo/exonu/phosph_ase_sf"/>
</dbReference>
<dbReference type="OrthoDB" id="7612452at2759"/>
<dbReference type="SUPFAM" id="SSF56219">
    <property type="entry name" value="DNase I-like"/>
    <property type="match status" value="1"/>
</dbReference>
<name>E2C7S6_HARSA</name>
<organism evidence="3">
    <name type="scientific">Harpegnathos saltator</name>
    <name type="common">Jerdon's jumping ant</name>
    <dbReference type="NCBI Taxonomy" id="610380"/>
    <lineage>
        <taxon>Eukaryota</taxon>
        <taxon>Metazoa</taxon>
        <taxon>Ecdysozoa</taxon>
        <taxon>Arthropoda</taxon>
        <taxon>Hexapoda</taxon>
        <taxon>Insecta</taxon>
        <taxon>Pterygota</taxon>
        <taxon>Neoptera</taxon>
        <taxon>Endopterygota</taxon>
        <taxon>Hymenoptera</taxon>
        <taxon>Apocrita</taxon>
        <taxon>Aculeata</taxon>
        <taxon>Formicoidea</taxon>
        <taxon>Formicidae</taxon>
        <taxon>Ponerinae</taxon>
        <taxon>Ponerini</taxon>
        <taxon>Harpegnathos</taxon>
    </lineage>
</organism>
<evidence type="ECO:0000259" key="1">
    <source>
        <dbReference type="Pfam" id="PF14529"/>
    </source>
</evidence>
<evidence type="ECO:0000313" key="2">
    <source>
        <dbReference type="EMBL" id="EFN76005.1"/>
    </source>
</evidence>
<feature type="domain" description="Endonuclease/exonuclease/phosphatase" evidence="1">
    <location>
        <begin position="2"/>
        <end position="84"/>
    </location>
</feature>
<dbReference type="Gene3D" id="3.60.10.10">
    <property type="entry name" value="Endonuclease/exonuclease/phosphatase"/>
    <property type="match status" value="1"/>
</dbReference>
<gene>
    <name evidence="2" type="ORF">EAI_14691</name>
</gene>
<protein>
    <recommendedName>
        <fullName evidence="1">Endonuclease/exonuclease/phosphatase domain-containing protein</fullName>
    </recommendedName>
</protein>
<reference evidence="2 3" key="1">
    <citation type="journal article" date="2010" name="Science">
        <title>Genomic comparison of the ants Camponotus floridanus and Harpegnathos saltator.</title>
        <authorList>
            <person name="Bonasio R."/>
            <person name="Zhang G."/>
            <person name="Ye C."/>
            <person name="Mutti N.S."/>
            <person name="Fang X."/>
            <person name="Qin N."/>
            <person name="Donahue G."/>
            <person name="Yang P."/>
            <person name="Li Q."/>
            <person name="Li C."/>
            <person name="Zhang P."/>
            <person name="Huang Z."/>
            <person name="Berger S.L."/>
            <person name="Reinberg D."/>
            <person name="Wang J."/>
            <person name="Liebig J."/>
        </authorList>
    </citation>
    <scope>NUCLEOTIDE SEQUENCE [LARGE SCALE GENOMIC DNA]</scope>
    <source>
        <strain evidence="2 3">R22 G/1</strain>
    </source>
</reference>
<dbReference type="EMBL" id="GL453407">
    <property type="protein sequence ID" value="EFN76005.1"/>
    <property type="molecule type" value="Genomic_DNA"/>
</dbReference>
<dbReference type="InterPro" id="IPR005135">
    <property type="entry name" value="Endo/exonuclease/phosphatase"/>
</dbReference>
<dbReference type="AlphaFoldDB" id="E2C7S6"/>
<dbReference type="Proteomes" id="UP000008237">
    <property type="component" value="Unassembled WGS sequence"/>
</dbReference>